<reference evidence="1" key="1">
    <citation type="submission" date="2023-07" db="EMBL/GenBank/DDBJ databases">
        <title>Genomic Encyclopedia of Type Strains, Phase IV (KMG-IV): sequencing the most valuable type-strain genomes for metagenomic binning, comparative biology and taxonomic classification.</title>
        <authorList>
            <person name="Goeker M."/>
        </authorList>
    </citation>
    <scope>NUCLEOTIDE SEQUENCE</scope>
    <source>
        <strain evidence="1">DSM 23947</strain>
    </source>
</reference>
<organism evidence="1 2">
    <name type="scientific">Oikeobacillus pervagus</name>
    <dbReference type="NCBI Taxonomy" id="1325931"/>
    <lineage>
        <taxon>Bacteria</taxon>
        <taxon>Bacillati</taxon>
        <taxon>Bacillota</taxon>
        <taxon>Bacilli</taxon>
        <taxon>Bacillales</taxon>
        <taxon>Bacillaceae</taxon>
        <taxon>Oikeobacillus</taxon>
    </lineage>
</organism>
<comment type="caution">
    <text evidence="1">The sequence shown here is derived from an EMBL/GenBank/DDBJ whole genome shotgun (WGS) entry which is preliminary data.</text>
</comment>
<dbReference type="AlphaFoldDB" id="A0AAJ1T089"/>
<dbReference type="EMBL" id="JAUSUC010000036">
    <property type="protein sequence ID" value="MDQ0216130.1"/>
    <property type="molecule type" value="Genomic_DNA"/>
</dbReference>
<keyword evidence="2" id="KW-1185">Reference proteome</keyword>
<sequence>MPIYNKLVRDYIPEIIQRQGKVCKTRILNKEEYITELKKKK</sequence>
<protein>
    <submittedName>
        <fullName evidence="1">House-cleaning noncanonical NTP pyrophosphatase (MazG superfamily)</fullName>
    </submittedName>
</protein>
<dbReference type="Proteomes" id="UP001237207">
    <property type="component" value="Unassembled WGS sequence"/>
</dbReference>
<name>A0AAJ1T089_9BACI</name>
<evidence type="ECO:0000313" key="2">
    <source>
        <dbReference type="Proteomes" id="UP001237207"/>
    </source>
</evidence>
<proteinExistence type="predicted"/>
<gene>
    <name evidence="1" type="ORF">J2S13_002552</name>
</gene>
<evidence type="ECO:0000313" key="1">
    <source>
        <dbReference type="EMBL" id="MDQ0216130.1"/>
    </source>
</evidence>
<accession>A0AAJ1T089</accession>